<keyword evidence="3" id="KW-1185">Reference proteome</keyword>
<proteinExistence type="predicted"/>
<organism evidence="2 3">
    <name type="scientific">Cinchona calisaya</name>
    <dbReference type="NCBI Taxonomy" id="153742"/>
    <lineage>
        <taxon>Eukaryota</taxon>
        <taxon>Viridiplantae</taxon>
        <taxon>Streptophyta</taxon>
        <taxon>Embryophyta</taxon>
        <taxon>Tracheophyta</taxon>
        <taxon>Spermatophyta</taxon>
        <taxon>Magnoliopsida</taxon>
        <taxon>eudicotyledons</taxon>
        <taxon>Gunneridae</taxon>
        <taxon>Pentapetalae</taxon>
        <taxon>asterids</taxon>
        <taxon>lamiids</taxon>
        <taxon>Gentianales</taxon>
        <taxon>Rubiaceae</taxon>
        <taxon>Cinchonoideae</taxon>
        <taxon>Cinchoneae</taxon>
        <taxon>Cinchona</taxon>
    </lineage>
</organism>
<reference evidence="2 3" key="1">
    <citation type="submission" date="2024-11" db="EMBL/GenBank/DDBJ databases">
        <title>A near-complete genome assembly of Cinchona calisaya.</title>
        <authorList>
            <person name="Lian D.C."/>
            <person name="Zhao X.W."/>
            <person name="Wei L."/>
        </authorList>
    </citation>
    <scope>NUCLEOTIDE SEQUENCE [LARGE SCALE GENOMIC DNA]</scope>
    <source>
        <tissue evidence="2">Nenye</tissue>
    </source>
</reference>
<gene>
    <name evidence="2" type="ORF">ACH5RR_003261</name>
</gene>
<sequence length="74" mass="8006">MKFKACIFLGLLFAVPFSYINVVAEAAEDEKKNDEAKEINTANNIKETDQYGGGCTFGCCGGRGPYGCRRCCAP</sequence>
<name>A0ABD3AUG9_9GENT</name>
<keyword evidence="1" id="KW-0732">Signal</keyword>
<feature type="non-terminal residue" evidence="2">
    <location>
        <position position="74"/>
    </location>
</feature>
<dbReference type="Proteomes" id="UP001630127">
    <property type="component" value="Unassembled WGS sequence"/>
</dbReference>
<protein>
    <submittedName>
        <fullName evidence="2">Uncharacterized protein</fullName>
    </submittedName>
</protein>
<feature type="signal peptide" evidence="1">
    <location>
        <begin position="1"/>
        <end position="26"/>
    </location>
</feature>
<evidence type="ECO:0000313" key="3">
    <source>
        <dbReference type="Proteomes" id="UP001630127"/>
    </source>
</evidence>
<accession>A0ABD3AUG9</accession>
<evidence type="ECO:0000256" key="1">
    <source>
        <dbReference type="SAM" id="SignalP"/>
    </source>
</evidence>
<feature type="chain" id="PRO_5044891272" evidence="1">
    <location>
        <begin position="27"/>
        <end position="74"/>
    </location>
</feature>
<dbReference type="AlphaFoldDB" id="A0ABD3AUG9"/>
<evidence type="ECO:0000313" key="2">
    <source>
        <dbReference type="EMBL" id="KAL3534800.1"/>
    </source>
</evidence>
<dbReference type="EMBL" id="JBJUIK010000002">
    <property type="protein sequence ID" value="KAL3534800.1"/>
    <property type="molecule type" value="Genomic_DNA"/>
</dbReference>
<comment type="caution">
    <text evidence="2">The sequence shown here is derived from an EMBL/GenBank/DDBJ whole genome shotgun (WGS) entry which is preliminary data.</text>
</comment>